<name>A0A2P7S1Z4_9HYPH</name>
<evidence type="ECO:0000259" key="2">
    <source>
        <dbReference type="Pfam" id="PF08327"/>
    </source>
</evidence>
<dbReference type="EMBL" id="PXYK01000021">
    <property type="protein sequence ID" value="PSJ56498.1"/>
    <property type="molecule type" value="Genomic_DNA"/>
</dbReference>
<evidence type="ECO:0000313" key="3">
    <source>
        <dbReference type="EMBL" id="PSJ56498.1"/>
    </source>
</evidence>
<dbReference type="CDD" id="cd08896">
    <property type="entry name" value="SRPBCC_CalC_Aha1-like_3"/>
    <property type="match status" value="1"/>
</dbReference>
<dbReference type="OrthoDB" id="9805228at2"/>
<gene>
    <name evidence="3" type="ORF">C7I84_20205</name>
</gene>
<dbReference type="Proteomes" id="UP000241229">
    <property type="component" value="Unassembled WGS sequence"/>
</dbReference>
<dbReference type="Gene3D" id="3.30.530.20">
    <property type="match status" value="1"/>
</dbReference>
<dbReference type="InterPro" id="IPR023393">
    <property type="entry name" value="START-like_dom_sf"/>
</dbReference>
<organism evidence="3 4">
    <name type="scientific">Kumtagia ephedrae</name>
    <dbReference type="NCBI Taxonomy" id="2116701"/>
    <lineage>
        <taxon>Bacteria</taxon>
        <taxon>Pseudomonadati</taxon>
        <taxon>Pseudomonadota</taxon>
        <taxon>Alphaproteobacteria</taxon>
        <taxon>Hyphomicrobiales</taxon>
        <taxon>Phyllobacteriaceae</taxon>
        <taxon>Kumtagia</taxon>
    </lineage>
</organism>
<feature type="domain" description="Activator of Hsp90 ATPase homologue 1/2-like C-terminal" evidence="2">
    <location>
        <begin position="22"/>
        <end position="157"/>
    </location>
</feature>
<comment type="similarity">
    <text evidence="1">Belongs to the AHA1 family.</text>
</comment>
<accession>A0A2P7S1Z4</accession>
<keyword evidence="4" id="KW-1185">Reference proteome</keyword>
<evidence type="ECO:0000256" key="1">
    <source>
        <dbReference type="ARBA" id="ARBA00006817"/>
    </source>
</evidence>
<dbReference type="RefSeq" id="WP_106774027.1">
    <property type="nucleotide sequence ID" value="NZ_PXYK01000021.1"/>
</dbReference>
<sequence>MNPTAQTSRPSERELLLTRVIDAPREKLYRAWTDPEIITKFFAPKPWSTPRAELDVRPGGSNLIVMAGPDGTEFPNHGVYLDVVENRRLVVTDAYVRAWEPSEKPFMTLTLTFDDEGGKTRYTARVTHWSKEDCDAHEKMGFHEGWSQVTDQLEELVRTL</sequence>
<dbReference type="SUPFAM" id="SSF55961">
    <property type="entry name" value="Bet v1-like"/>
    <property type="match status" value="1"/>
</dbReference>
<proteinExistence type="inferred from homology"/>
<dbReference type="Pfam" id="PF08327">
    <property type="entry name" value="AHSA1"/>
    <property type="match status" value="1"/>
</dbReference>
<dbReference type="AlphaFoldDB" id="A0A2P7S1Z4"/>
<evidence type="ECO:0000313" key="4">
    <source>
        <dbReference type="Proteomes" id="UP000241229"/>
    </source>
</evidence>
<dbReference type="InterPro" id="IPR013538">
    <property type="entry name" value="ASHA1/2-like_C"/>
</dbReference>
<protein>
    <submittedName>
        <fullName evidence="3">Polyketide cyclase</fullName>
    </submittedName>
</protein>
<reference evidence="3 4" key="1">
    <citation type="submission" date="2018-03" db="EMBL/GenBank/DDBJ databases">
        <title>The draft genome of Mesorhizobium sp. 6GN-30.</title>
        <authorList>
            <person name="Liu L."/>
            <person name="Li L."/>
            <person name="Wang T."/>
            <person name="Zhang X."/>
            <person name="Liang L."/>
        </authorList>
    </citation>
    <scope>NUCLEOTIDE SEQUENCE [LARGE SCALE GENOMIC DNA]</scope>
    <source>
        <strain evidence="3 4">6GN30</strain>
    </source>
</reference>
<comment type="caution">
    <text evidence="3">The sequence shown here is derived from an EMBL/GenBank/DDBJ whole genome shotgun (WGS) entry which is preliminary data.</text>
</comment>